<dbReference type="InterPro" id="IPR014031">
    <property type="entry name" value="Ketoacyl_synth_C"/>
</dbReference>
<reference evidence="5 6" key="1">
    <citation type="submission" date="2017-06" db="EMBL/GenBank/DDBJ databases">
        <title>Description of Avrilella dinanensis gen. nov. sp. nov.</title>
        <authorList>
            <person name="Leyer C."/>
            <person name="Sassi M."/>
            <person name="Minet J."/>
            <person name="Kayal S."/>
            <person name="Cattoir V."/>
        </authorList>
    </citation>
    <scope>NUCLEOTIDE SEQUENCE [LARGE SCALE GENOMIC DNA]</scope>
    <source>
        <strain evidence="5 6">UR159</strain>
    </source>
</reference>
<evidence type="ECO:0000256" key="1">
    <source>
        <dbReference type="ARBA" id="ARBA00008467"/>
    </source>
</evidence>
<dbReference type="PROSITE" id="PS52004">
    <property type="entry name" value="KS3_2"/>
    <property type="match status" value="1"/>
</dbReference>
<evidence type="ECO:0000313" key="5">
    <source>
        <dbReference type="EMBL" id="PJR05164.1"/>
    </source>
</evidence>
<evidence type="ECO:0000256" key="3">
    <source>
        <dbReference type="RuleBase" id="RU003694"/>
    </source>
</evidence>
<dbReference type="PANTHER" id="PTHR11712:SF336">
    <property type="entry name" value="3-OXOACYL-[ACYL-CARRIER-PROTEIN] SYNTHASE, MITOCHONDRIAL"/>
    <property type="match status" value="1"/>
</dbReference>
<dbReference type="GO" id="GO:0006633">
    <property type="term" value="P:fatty acid biosynthetic process"/>
    <property type="evidence" value="ECO:0007669"/>
    <property type="project" value="TreeGrafter"/>
</dbReference>
<dbReference type="InterPro" id="IPR000794">
    <property type="entry name" value="Beta-ketoacyl_synthase"/>
</dbReference>
<protein>
    <submittedName>
        <fullName evidence="5">Beta-ketoacyl synthase</fullName>
    </submittedName>
</protein>
<evidence type="ECO:0000256" key="2">
    <source>
        <dbReference type="ARBA" id="ARBA00022679"/>
    </source>
</evidence>
<dbReference type="EMBL" id="NIPO01000001">
    <property type="protein sequence ID" value="PJR05164.1"/>
    <property type="molecule type" value="Genomic_DNA"/>
</dbReference>
<feature type="domain" description="Ketosynthase family 3 (KS3)" evidence="4">
    <location>
        <begin position="2"/>
        <end position="373"/>
    </location>
</feature>
<dbReference type="PANTHER" id="PTHR11712">
    <property type="entry name" value="POLYKETIDE SYNTHASE-RELATED"/>
    <property type="match status" value="1"/>
</dbReference>
<dbReference type="OrthoDB" id="9808669at2"/>
<evidence type="ECO:0000259" key="4">
    <source>
        <dbReference type="PROSITE" id="PS52004"/>
    </source>
</evidence>
<dbReference type="Pfam" id="PF02801">
    <property type="entry name" value="Ketoacyl-synt_C"/>
    <property type="match status" value="1"/>
</dbReference>
<comment type="caution">
    <text evidence="5">The sequence shown here is derived from an EMBL/GenBank/DDBJ whole genome shotgun (WGS) entry which is preliminary data.</text>
</comment>
<dbReference type="SUPFAM" id="SSF53901">
    <property type="entry name" value="Thiolase-like"/>
    <property type="match status" value="2"/>
</dbReference>
<dbReference type="GO" id="GO:0004315">
    <property type="term" value="F:3-oxoacyl-[acyl-carrier-protein] synthase activity"/>
    <property type="evidence" value="ECO:0007669"/>
    <property type="project" value="TreeGrafter"/>
</dbReference>
<name>A0A2M9R8H1_9FLAO</name>
<gene>
    <name evidence="5" type="ORF">CDL10_10050</name>
</gene>
<accession>A0A2M9R8H1</accession>
<dbReference type="Pfam" id="PF00109">
    <property type="entry name" value="ketoacyl-synt"/>
    <property type="match status" value="1"/>
</dbReference>
<proteinExistence type="inferred from homology"/>
<dbReference type="Gene3D" id="3.40.47.10">
    <property type="match status" value="2"/>
</dbReference>
<keyword evidence="2 3" id="KW-0808">Transferase</keyword>
<keyword evidence="6" id="KW-1185">Reference proteome</keyword>
<sequence>MDKSIYISETNCITPLGFDVQSNIDSVLNGKSGISVSDKYPMFPKVLLGEIFDEELNRRFSEISSDSNFTRLEKLLILVLYPIVKGKKITEKSVLVLSTTKGNIRLLENQESEFSEANLGKLAQKTARFFGFTTEPVVVSNACVSGVLALSVAKRMLQFSDYKEAFVVAGDEISEFVISGFNSFQAMSDELCRPYDKDRKGINLGEAVAAVYLSKQKSANAVKILGEGSINDANHISGPSRTGEGLFRSMQSAFKEAGILPEQVDFISAHGTATLYNDEMEAIAFDRMNMSEIPIFSLKANYGHTLGASGLLETVVSIEALYQNKILPSLGFSESGVSKPITVFTEFQNKKMNYFLKTASGFGGCNTAVLFEKIINVE</sequence>
<dbReference type="InterPro" id="IPR016039">
    <property type="entry name" value="Thiolase-like"/>
</dbReference>
<dbReference type="SMART" id="SM00825">
    <property type="entry name" value="PKS_KS"/>
    <property type="match status" value="1"/>
</dbReference>
<comment type="similarity">
    <text evidence="1 3">Belongs to the thiolase-like superfamily. Beta-ketoacyl-ACP synthases family.</text>
</comment>
<dbReference type="AlphaFoldDB" id="A0A2M9R8H1"/>
<organism evidence="5 6">
    <name type="scientific">Avrilella dinanensis</name>
    <dbReference type="NCBI Taxonomy" id="2008672"/>
    <lineage>
        <taxon>Bacteria</taxon>
        <taxon>Pseudomonadati</taxon>
        <taxon>Bacteroidota</taxon>
        <taxon>Flavobacteriia</taxon>
        <taxon>Flavobacteriales</taxon>
        <taxon>Flavobacteriaceae</taxon>
        <taxon>Avrilella</taxon>
    </lineage>
</organism>
<dbReference type="InterPro" id="IPR014030">
    <property type="entry name" value="Ketoacyl_synth_N"/>
</dbReference>
<dbReference type="InterPro" id="IPR020841">
    <property type="entry name" value="PKS_Beta-ketoAc_synthase_dom"/>
</dbReference>
<dbReference type="Proteomes" id="UP000231960">
    <property type="component" value="Unassembled WGS sequence"/>
</dbReference>
<evidence type="ECO:0000313" key="6">
    <source>
        <dbReference type="Proteomes" id="UP000231960"/>
    </source>
</evidence>